<keyword evidence="2" id="KW-0732">Signal</keyword>
<feature type="compositionally biased region" description="Pro residues" evidence="1">
    <location>
        <begin position="67"/>
        <end position="85"/>
    </location>
</feature>
<reference evidence="3" key="1">
    <citation type="submission" date="2020-12" db="EMBL/GenBank/DDBJ databases">
        <title>Genomic characterization of non-nitrogen-fixing Frankia strains.</title>
        <authorList>
            <person name="Carlos-Shanley C."/>
            <person name="Guerra T."/>
            <person name="Hahn D."/>
        </authorList>
    </citation>
    <scope>NUCLEOTIDE SEQUENCE</scope>
    <source>
        <strain evidence="3">CN6</strain>
    </source>
</reference>
<protein>
    <recommendedName>
        <fullName evidence="5">Lipoprotein</fullName>
    </recommendedName>
</protein>
<dbReference type="RefSeq" id="WP_203007373.1">
    <property type="nucleotide sequence ID" value="NZ_JADWYU010000061.1"/>
</dbReference>
<feature type="compositionally biased region" description="Low complexity" evidence="1">
    <location>
        <begin position="44"/>
        <end position="66"/>
    </location>
</feature>
<evidence type="ECO:0000313" key="4">
    <source>
        <dbReference type="Proteomes" id="UP000604475"/>
    </source>
</evidence>
<feature type="compositionally biased region" description="Low complexity" evidence="1">
    <location>
        <begin position="86"/>
        <end position="95"/>
    </location>
</feature>
<gene>
    <name evidence="3" type="ORF">I7412_35820</name>
</gene>
<evidence type="ECO:0000256" key="1">
    <source>
        <dbReference type="SAM" id="MobiDB-lite"/>
    </source>
</evidence>
<accession>A0A937RHP6</accession>
<comment type="caution">
    <text evidence="3">The sequence shown here is derived from an EMBL/GenBank/DDBJ whole genome shotgun (WGS) entry which is preliminary data.</text>
</comment>
<feature type="region of interest" description="Disordered" evidence="1">
    <location>
        <begin position="32"/>
        <end position="100"/>
    </location>
</feature>
<evidence type="ECO:0000313" key="3">
    <source>
        <dbReference type="EMBL" id="MBL7632433.1"/>
    </source>
</evidence>
<name>A0A937RHP6_9ACTN</name>
<dbReference type="PROSITE" id="PS51257">
    <property type="entry name" value="PROKAR_LIPOPROTEIN"/>
    <property type="match status" value="1"/>
</dbReference>
<evidence type="ECO:0000256" key="2">
    <source>
        <dbReference type="SAM" id="SignalP"/>
    </source>
</evidence>
<feature type="chain" id="PRO_5038493190" description="Lipoprotein" evidence="2">
    <location>
        <begin position="28"/>
        <end position="210"/>
    </location>
</feature>
<dbReference type="EMBL" id="JAEACQ010000324">
    <property type="protein sequence ID" value="MBL7632433.1"/>
    <property type="molecule type" value="Genomic_DNA"/>
</dbReference>
<sequence>MAGVIRVQGLRTLVLVAGLALFLGAAACGSDGAEPAPGQGTGPIGSSPASPSGTSQQPHPAPTGTTAPPPTARPTSPASPGPASPTGPAAGTGTPEAVSPVEEATLAPGQSARFAGGAFTVRFVAVPEDSRCPVSDQVACVWAGDAVVSVSVSGPGLPETSLELHTDRQRGPAATVAGHEIRLVRLEPERTTTGPVDPGAYRATVRVSRL</sequence>
<evidence type="ECO:0008006" key="5">
    <source>
        <dbReference type="Google" id="ProtNLM"/>
    </source>
</evidence>
<keyword evidence="4" id="KW-1185">Reference proteome</keyword>
<proteinExistence type="predicted"/>
<dbReference type="Proteomes" id="UP000604475">
    <property type="component" value="Unassembled WGS sequence"/>
</dbReference>
<dbReference type="AlphaFoldDB" id="A0A937RHP6"/>
<feature type="signal peptide" evidence="2">
    <location>
        <begin position="1"/>
        <end position="27"/>
    </location>
</feature>
<organism evidence="3 4">
    <name type="scientific">Frankia nepalensis</name>
    <dbReference type="NCBI Taxonomy" id="1836974"/>
    <lineage>
        <taxon>Bacteria</taxon>
        <taxon>Bacillati</taxon>
        <taxon>Actinomycetota</taxon>
        <taxon>Actinomycetes</taxon>
        <taxon>Frankiales</taxon>
        <taxon>Frankiaceae</taxon>
        <taxon>Frankia</taxon>
    </lineage>
</organism>